<dbReference type="RefSeq" id="WP_140697486.1">
    <property type="nucleotide sequence ID" value="NZ_RCZG01000014.1"/>
</dbReference>
<protein>
    <recommendedName>
        <fullName evidence="3">DUF4242 domain-containing protein</fullName>
    </recommendedName>
</protein>
<evidence type="ECO:0000313" key="1">
    <source>
        <dbReference type="EMBL" id="TPG29846.1"/>
    </source>
</evidence>
<gene>
    <name evidence="1" type="ORF">EAH80_25440</name>
</gene>
<keyword evidence="2" id="KW-1185">Reference proteome</keyword>
<proteinExistence type="predicted"/>
<sequence length="95" mass="10266">MRHPATPVPCYLVEWYRPRLAEAPIEDTVATLDDCAAALSTATSTVRLLEVLAVPADEVCFGVFTADSAELVARTCRRAGLAWAAEATDPPRAHR</sequence>
<accession>A0A502DZY2</accession>
<dbReference type="Proteomes" id="UP000320095">
    <property type="component" value="Unassembled WGS sequence"/>
</dbReference>
<dbReference type="OrthoDB" id="4731035at2"/>
<name>A0A502DZY2_9MYCO</name>
<reference evidence="1 2" key="1">
    <citation type="journal article" date="2019" name="Environ. Microbiol.">
        <title>Species interactions and distinct microbial communities in high Arctic permafrost affected cryosols are associated with the CH4 and CO2 gas fluxes.</title>
        <authorList>
            <person name="Altshuler I."/>
            <person name="Hamel J."/>
            <person name="Turney S."/>
            <person name="Magnuson E."/>
            <person name="Levesque R."/>
            <person name="Greer C."/>
            <person name="Whyte L.G."/>
        </authorList>
    </citation>
    <scope>NUCLEOTIDE SEQUENCE [LARGE SCALE GENOMIC DNA]</scope>
    <source>
        <strain evidence="1 2">S5.20</strain>
    </source>
</reference>
<comment type="caution">
    <text evidence="1">The sequence shown here is derived from an EMBL/GenBank/DDBJ whole genome shotgun (WGS) entry which is preliminary data.</text>
</comment>
<organism evidence="1 2">
    <name type="scientific">Mycolicibacterium hodleri</name>
    <dbReference type="NCBI Taxonomy" id="49897"/>
    <lineage>
        <taxon>Bacteria</taxon>
        <taxon>Bacillati</taxon>
        <taxon>Actinomycetota</taxon>
        <taxon>Actinomycetes</taxon>
        <taxon>Mycobacteriales</taxon>
        <taxon>Mycobacteriaceae</taxon>
        <taxon>Mycolicibacterium</taxon>
    </lineage>
</organism>
<dbReference type="AlphaFoldDB" id="A0A502DZY2"/>
<evidence type="ECO:0000313" key="2">
    <source>
        <dbReference type="Proteomes" id="UP000320095"/>
    </source>
</evidence>
<evidence type="ECO:0008006" key="3">
    <source>
        <dbReference type="Google" id="ProtNLM"/>
    </source>
</evidence>
<dbReference type="EMBL" id="RCZG01000014">
    <property type="protein sequence ID" value="TPG29846.1"/>
    <property type="molecule type" value="Genomic_DNA"/>
</dbReference>